<name>A0A0J9F352_9FIRM</name>
<keyword evidence="5 9" id="KW-0812">Transmembrane</keyword>
<dbReference type="EMBL" id="ADLK01000008">
    <property type="protein sequence ID" value="KMW22660.1"/>
    <property type="molecule type" value="Genomic_DNA"/>
</dbReference>
<feature type="transmembrane region" description="Helical" evidence="9">
    <location>
        <begin position="100"/>
        <end position="125"/>
    </location>
</feature>
<evidence type="ECO:0000259" key="10">
    <source>
        <dbReference type="Pfam" id="PF03553"/>
    </source>
</evidence>
<proteinExistence type="inferred from homology"/>
<feature type="transmembrane region" description="Helical" evidence="9">
    <location>
        <begin position="240"/>
        <end position="262"/>
    </location>
</feature>
<keyword evidence="7 9" id="KW-0472">Membrane</keyword>
<dbReference type="Pfam" id="PF03553">
    <property type="entry name" value="Na_H_antiporter"/>
    <property type="match status" value="2"/>
</dbReference>
<feature type="transmembrane region" description="Helical" evidence="9">
    <location>
        <begin position="12"/>
        <end position="33"/>
    </location>
</feature>
<evidence type="ECO:0000256" key="2">
    <source>
        <dbReference type="ARBA" id="ARBA00022448"/>
    </source>
</evidence>
<dbReference type="PANTHER" id="PTHR33451:SF3">
    <property type="entry name" value="MALATE-2H(+)_NA(+)-LACTATE ANTIPORTER"/>
    <property type="match status" value="1"/>
</dbReference>
<keyword evidence="4" id="KW-1003">Cell membrane</keyword>
<feature type="domain" description="Na+/H+ antiporter NhaC-like C-terminal" evidence="10">
    <location>
        <begin position="245"/>
        <end position="441"/>
    </location>
</feature>
<keyword evidence="3" id="KW-0050">Antiport</keyword>
<feature type="transmembrane region" description="Helical" evidence="9">
    <location>
        <begin position="137"/>
        <end position="162"/>
    </location>
</feature>
<evidence type="ECO:0000256" key="1">
    <source>
        <dbReference type="ARBA" id="ARBA00004651"/>
    </source>
</evidence>
<gene>
    <name evidence="11" type="ORF">HMPREF9470_01195</name>
</gene>
<keyword evidence="2" id="KW-0813">Transport</keyword>
<evidence type="ECO:0000256" key="6">
    <source>
        <dbReference type="ARBA" id="ARBA00022989"/>
    </source>
</evidence>
<protein>
    <recommendedName>
        <fullName evidence="10">Na+/H+ antiporter NhaC-like C-terminal domain-containing protein</fullName>
    </recommendedName>
</protein>
<dbReference type="GO" id="GO:0015297">
    <property type="term" value="F:antiporter activity"/>
    <property type="evidence" value="ECO:0007669"/>
    <property type="project" value="UniProtKB-KW"/>
</dbReference>
<comment type="subcellular location">
    <subcellularLocation>
        <location evidence="1">Cell membrane</location>
        <topology evidence="1">Multi-pass membrane protein</topology>
    </subcellularLocation>
</comment>
<accession>A0A0J9F352</accession>
<dbReference type="PATRIC" id="fig|742734.4.peg.1283"/>
<feature type="transmembrane region" description="Helical" evidence="9">
    <location>
        <begin position="405"/>
        <end position="426"/>
    </location>
</feature>
<evidence type="ECO:0000256" key="7">
    <source>
        <dbReference type="ARBA" id="ARBA00023136"/>
    </source>
</evidence>
<comment type="similarity">
    <text evidence="8">Belongs to the NhaC Na(+)/H(+) (TC 2.A.35) antiporter family.</text>
</comment>
<keyword evidence="6 9" id="KW-1133">Transmembrane helix</keyword>
<dbReference type="PANTHER" id="PTHR33451">
    <property type="entry name" value="MALATE-2H(+)/NA(+)-LACTATE ANTIPORTER"/>
    <property type="match status" value="1"/>
</dbReference>
<feature type="domain" description="Na+/H+ antiporter NhaC-like C-terminal" evidence="10">
    <location>
        <begin position="41"/>
        <end position="215"/>
    </location>
</feature>
<dbReference type="Proteomes" id="UP000037392">
    <property type="component" value="Unassembled WGS sequence"/>
</dbReference>
<feature type="transmembrane region" description="Helical" evidence="9">
    <location>
        <begin position="197"/>
        <end position="219"/>
    </location>
</feature>
<dbReference type="AlphaFoldDB" id="A0A0J9F352"/>
<evidence type="ECO:0000256" key="9">
    <source>
        <dbReference type="SAM" id="Phobius"/>
    </source>
</evidence>
<sequence>MNNEVLSFRGGKYTSLIPFLLMVAGLLGCSAMGLAAMEAFWVVACVCIMLGMVLASDSAKYFDAIIHGAASPLYITPIFCWIFAGMFASILKASGLGNGLVWMGLTFNIGKGFFAGITFLVAAIYSTSNGSGSSAIVTIGALLYPAGVALGVNPLVMAGAIVSGGAFGDNLAPVSDSTIVAAATMGVDIPGVVKTRLPYTLVAGGISFCLITALGFILDSGVSISAEQYALITGQADPKGLIMLVPAILVIVLAFRGINLILCMSMGGVLAVIMGIPSGLLTWSAIIHVTDSGIGGALIEGISGFIGLIVFIILSAAVIQPMISSGAVGSLLGKIKRFIKTPRQAEVTNWFVIALSAFGLCNNVTSQIVAGPIMKGIAEEYHISLYRAANFSDSVQAMFGYTMPWGGQSILMCATAAAAAATYSWCPSITNPLAMIPFTVHAFVIALVFLFSAVTGVGRKLDEKAEDAVGYVKKNMEENVEETLAETTAETIIETIA</sequence>
<dbReference type="RefSeq" id="WP_007862678.1">
    <property type="nucleotide sequence ID" value="NZ_KQ235876.1"/>
</dbReference>
<dbReference type="InterPro" id="IPR018461">
    <property type="entry name" value="Na/H_Antiport_NhaC-like_C"/>
</dbReference>
<feature type="transmembrane region" description="Helical" evidence="9">
    <location>
        <begin position="39"/>
        <end position="56"/>
    </location>
</feature>
<feature type="transmembrane region" description="Helical" evidence="9">
    <location>
        <begin position="268"/>
        <end position="290"/>
    </location>
</feature>
<evidence type="ECO:0000313" key="12">
    <source>
        <dbReference type="Proteomes" id="UP000037392"/>
    </source>
</evidence>
<organism evidence="11 12">
    <name type="scientific">[Clostridium] citroniae WAL-19142</name>
    <dbReference type="NCBI Taxonomy" id="742734"/>
    <lineage>
        <taxon>Bacteria</taxon>
        <taxon>Bacillati</taxon>
        <taxon>Bacillota</taxon>
        <taxon>Clostridia</taxon>
        <taxon>Lachnospirales</taxon>
        <taxon>Lachnospiraceae</taxon>
        <taxon>Enterocloster</taxon>
    </lineage>
</organism>
<dbReference type="OrthoDB" id="9790605at2"/>
<reference evidence="11 12" key="1">
    <citation type="submission" date="2011-04" db="EMBL/GenBank/DDBJ databases">
        <title>The Genome Sequence of Clostridium citroniae WAL-19142.</title>
        <authorList>
            <consortium name="The Broad Institute Genome Sequencing Platform"/>
            <person name="Earl A."/>
            <person name="Ward D."/>
            <person name="Feldgarden M."/>
            <person name="Gevers D."/>
            <person name="Warren Y.A."/>
            <person name="Tyrrell K.L."/>
            <person name="Citron D.M."/>
            <person name="Goldstein E.J."/>
            <person name="Daigneault M."/>
            <person name="Allen-Vercoe E."/>
            <person name="Young S.K."/>
            <person name="Zeng Q."/>
            <person name="Gargeya S."/>
            <person name="Fitzgerald M."/>
            <person name="Haas B."/>
            <person name="Abouelleil A."/>
            <person name="Alvarado L."/>
            <person name="Arachchi H.M."/>
            <person name="Berlin A."/>
            <person name="Brown A."/>
            <person name="Chapman S.B."/>
            <person name="Chen Z."/>
            <person name="Dunbar C."/>
            <person name="Freedman E."/>
            <person name="Gearin G."/>
            <person name="Gellesch M."/>
            <person name="Goldberg J."/>
            <person name="Griggs A."/>
            <person name="Gujja S."/>
            <person name="Heilman E.R."/>
            <person name="Heiman D."/>
            <person name="Howarth C."/>
            <person name="Larson L."/>
            <person name="Lui A."/>
            <person name="MacDonald P.J."/>
            <person name="Mehta T."/>
            <person name="Montmayeur A."/>
            <person name="Murphy C."/>
            <person name="Neiman D."/>
            <person name="Pearson M."/>
            <person name="Priest M."/>
            <person name="Roberts A."/>
            <person name="Saif S."/>
            <person name="Shea T."/>
            <person name="Shenoy N."/>
            <person name="Sisk P."/>
            <person name="Stolte C."/>
            <person name="Sykes S."/>
            <person name="White J."/>
            <person name="Yandava C."/>
            <person name="Wortman J."/>
            <person name="Nusbaum C."/>
            <person name="Birren B."/>
        </authorList>
    </citation>
    <scope>NUCLEOTIDE SEQUENCE [LARGE SCALE GENOMIC DNA]</scope>
    <source>
        <strain evidence="11 12">WAL-19142</strain>
    </source>
</reference>
<dbReference type="InterPro" id="IPR052180">
    <property type="entry name" value="NhaC_Na-H+_Antiporter"/>
</dbReference>
<evidence type="ECO:0000256" key="8">
    <source>
        <dbReference type="ARBA" id="ARBA00038435"/>
    </source>
</evidence>
<dbReference type="GeneID" id="93164642"/>
<evidence type="ECO:0000256" key="4">
    <source>
        <dbReference type="ARBA" id="ARBA00022475"/>
    </source>
</evidence>
<feature type="transmembrane region" description="Helical" evidence="9">
    <location>
        <begin position="433"/>
        <end position="454"/>
    </location>
</feature>
<comment type="caution">
    <text evidence="11">The sequence shown here is derived from an EMBL/GenBank/DDBJ whole genome shotgun (WGS) entry which is preliminary data.</text>
</comment>
<feature type="transmembrane region" description="Helical" evidence="9">
    <location>
        <begin position="68"/>
        <end position="88"/>
    </location>
</feature>
<dbReference type="GO" id="GO:0005886">
    <property type="term" value="C:plasma membrane"/>
    <property type="evidence" value="ECO:0007669"/>
    <property type="project" value="UniProtKB-SubCell"/>
</dbReference>
<evidence type="ECO:0000256" key="3">
    <source>
        <dbReference type="ARBA" id="ARBA00022449"/>
    </source>
</evidence>
<evidence type="ECO:0000313" key="11">
    <source>
        <dbReference type="EMBL" id="KMW22660.1"/>
    </source>
</evidence>
<feature type="transmembrane region" description="Helical" evidence="9">
    <location>
        <begin position="302"/>
        <end position="323"/>
    </location>
</feature>
<evidence type="ECO:0000256" key="5">
    <source>
        <dbReference type="ARBA" id="ARBA00022692"/>
    </source>
</evidence>